<reference evidence="1 2" key="1">
    <citation type="submission" date="2019-12" db="EMBL/GenBank/DDBJ databases">
        <authorList>
            <person name="Huq M.A."/>
        </authorList>
    </citation>
    <scope>NUCLEOTIDE SEQUENCE [LARGE SCALE GENOMIC DNA]</scope>
    <source>
        <strain evidence="1 2">MAH-18</strain>
    </source>
</reference>
<proteinExistence type="predicted"/>
<dbReference type="InterPro" id="IPR016084">
    <property type="entry name" value="Haem_Oase-like_multi-hlx"/>
</dbReference>
<sequence length="321" mass="35609">MRPPRLPQARGPLTAELLGALRVGTDFSTVLTTAPTAVGDDAALALWVLHELHYRGFAGVDDGLEWEPTLLQVRGLLEADLERRLRGRWTPPQGLSFVDDALEWIDGQDGVSLARHVHRDADRDQVLDLLRVRSLYHLKESDPVSWLVPRLGVPAKAALMELQFDEYGNGDPNRLHHHLFATGMAAAGLEPSYDAHVDVVPLEVLEQNNTLSLFGLHRRLRGAALGHLAAFEATSSLPSRRMAEGLKRLDLPPEIIAYYAEHVEADAVHEQLAVRTIAAALLDEEPDLEADLWFGAFTCLDLEDRFARRMLDRWGVGEVAA</sequence>
<protein>
    <submittedName>
        <fullName evidence="1">Iron-containing redox enzyme family protein</fullName>
    </submittedName>
</protein>
<evidence type="ECO:0000313" key="2">
    <source>
        <dbReference type="Proteomes" id="UP000473525"/>
    </source>
</evidence>
<dbReference type="AlphaFoldDB" id="A0A6L6XN19"/>
<dbReference type="Gene3D" id="1.20.910.10">
    <property type="entry name" value="Heme oxygenase-like"/>
    <property type="match status" value="1"/>
</dbReference>
<dbReference type="Proteomes" id="UP000473525">
    <property type="component" value="Unassembled WGS sequence"/>
</dbReference>
<name>A0A6L6XN19_9ACTN</name>
<dbReference type="Pfam" id="PF14518">
    <property type="entry name" value="Haem_oxygenas_2"/>
    <property type="match status" value="1"/>
</dbReference>
<dbReference type="RefSeq" id="WP_157340217.1">
    <property type="nucleotide sequence ID" value="NZ_WSEK01000004.1"/>
</dbReference>
<evidence type="ECO:0000313" key="1">
    <source>
        <dbReference type="EMBL" id="MVQ48147.1"/>
    </source>
</evidence>
<gene>
    <name evidence="1" type="ORF">GON03_03065</name>
</gene>
<dbReference type="SMART" id="SM01236">
    <property type="entry name" value="Haem_oxygenase_2"/>
    <property type="match status" value="1"/>
</dbReference>
<dbReference type="SUPFAM" id="SSF48613">
    <property type="entry name" value="Heme oxygenase-like"/>
    <property type="match status" value="1"/>
</dbReference>
<keyword evidence="2" id="KW-1185">Reference proteome</keyword>
<organism evidence="1 2">
    <name type="scientific">Nocardioides agri</name>
    <dbReference type="NCBI Taxonomy" id="2682843"/>
    <lineage>
        <taxon>Bacteria</taxon>
        <taxon>Bacillati</taxon>
        <taxon>Actinomycetota</taxon>
        <taxon>Actinomycetes</taxon>
        <taxon>Propionibacteriales</taxon>
        <taxon>Nocardioidaceae</taxon>
        <taxon>Nocardioides</taxon>
    </lineage>
</organism>
<accession>A0A6L6XN19</accession>
<dbReference type="EMBL" id="WSEK01000004">
    <property type="protein sequence ID" value="MVQ48147.1"/>
    <property type="molecule type" value="Genomic_DNA"/>
</dbReference>
<comment type="caution">
    <text evidence="1">The sequence shown here is derived from an EMBL/GenBank/DDBJ whole genome shotgun (WGS) entry which is preliminary data.</text>
</comment>